<dbReference type="AlphaFoldDB" id="A0A239D7X8"/>
<keyword evidence="3" id="KW-1185">Reference proteome</keyword>
<evidence type="ECO:0000313" key="3">
    <source>
        <dbReference type="Proteomes" id="UP000198373"/>
    </source>
</evidence>
<gene>
    <name evidence="2" type="ORF">SAMN06893096_10357</name>
</gene>
<dbReference type="OrthoDB" id="9810154at2"/>
<proteinExistence type="predicted"/>
<dbReference type="EMBL" id="FZOO01000003">
    <property type="protein sequence ID" value="SNS28430.1"/>
    <property type="molecule type" value="Genomic_DNA"/>
</dbReference>
<protein>
    <submittedName>
        <fullName evidence="2">Phosphohistidine phosphatase</fullName>
    </submittedName>
</protein>
<dbReference type="InterPro" id="IPR013078">
    <property type="entry name" value="His_Pase_superF_clade-1"/>
</dbReference>
<dbReference type="Proteomes" id="UP000198373">
    <property type="component" value="Unassembled WGS sequence"/>
</dbReference>
<dbReference type="PANTHER" id="PTHR20935:SF1">
    <property type="entry name" value="SLL1549 PROTEIN"/>
    <property type="match status" value="1"/>
</dbReference>
<dbReference type="PANTHER" id="PTHR20935">
    <property type="entry name" value="PHOSPHOGLYCERATE MUTASE-RELATED"/>
    <property type="match status" value="1"/>
</dbReference>
<organism evidence="2 3">
    <name type="scientific">Geodermatophilus pulveris</name>
    <dbReference type="NCBI Taxonomy" id="1564159"/>
    <lineage>
        <taxon>Bacteria</taxon>
        <taxon>Bacillati</taxon>
        <taxon>Actinomycetota</taxon>
        <taxon>Actinomycetes</taxon>
        <taxon>Geodermatophilales</taxon>
        <taxon>Geodermatophilaceae</taxon>
        <taxon>Geodermatophilus</taxon>
    </lineage>
</organism>
<dbReference type="Pfam" id="PF00300">
    <property type="entry name" value="His_Phos_1"/>
    <property type="match status" value="1"/>
</dbReference>
<dbReference type="GO" id="GO:0016787">
    <property type="term" value="F:hydrolase activity"/>
    <property type="evidence" value="ECO:0007669"/>
    <property type="project" value="UniProtKB-KW"/>
</dbReference>
<dbReference type="CDD" id="cd07067">
    <property type="entry name" value="HP_PGM_like"/>
    <property type="match status" value="1"/>
</dbReference>
<accession>A0A239D7X8</accession>
<dbReference type="SUPFAM" id="SSF53254">
    <property type="entry name" value="Phosphoglycerate mutase-like"/>
    <property type="match status" value="1"/>
</dbReference>
<evidence type="ECO:0000313" key="2">
    <source>
        <dbReference type="EMBL" id="SNS28430.1"/>
    </source>
</evidence>
<dbReference type="InterPro" id="IPR029033">
    <property type="entry name" value="His_PPase_superfam"/>
</dbReference>
<dbReference type="InterPro" id="IPR051021">
    <property type="entry name" value="Mito_Ser/Thr_phosphatase"/>
</dbReference>
<sequence length="168" mass="17433">MPPRRLLLVRHAEAAGGPVDAERSLTARGERHAAAIGSWLAGTGLVPDRVVLSPARRTVQTWERARAALAGAAEPVVDPRVYDNTVEDLLAVVRDTAQDVATLVVVGHSPSVGELAGILDDGRGDPGLRRQVQTGFRTGQVAVFGLGAPFPALDPATATLLDVALPGG</sequence>
<reference evidence="3" key="1">
    <citation type="submission" date="2017-06" db="EMBL/GenBank/DDBJ databases">
        <authorList>
            <person name="Varghese N."/>
            <person name="Submissions S."/>
        </authorList>
    </citation>
    <scope>NUCLEOTIDE SEQUENCE [LARGE SCALE GENOMIC DNA]</scope>
    <source>
        <strain evidence="3">DSM 46839</strain>
    </source>
</reference>
<dbReference type="SMART" id="SM00855">
    <property type="entry name" value="PGAM"/>
    <property type="match status" value="1"/>
</dbReference>
<keyword evidence="1" id="KW-0378">Hydrolase</keyword>
<evidence type="ECO:0000256" key="1">
    <source>
        <dbReference type="ARBA" id="ARBA00022801"/>
    </source>
</evidence>
<dbReference type="RefSeq" id="WP_089304892.1">
    <property type="nucleotide sequence ID" value="NZ_FZOO01000003.1"/>
</dbReference>
<dbReference type="Gene3D" id="3.40.50.1240">
    <property type="entry name" value="Phosphoglycerate mutase-like"/>
    <property type="match status" value="1"/>
</dbReference>
<name>A0A239D7X8_9ACTN</name>